<dbReference type="Proteomes" id="UP000824219">
    <property type="component" value="Linkage Group LG03"/>
</dbReference>
<keyword evidence="2" id="KW-1185">Reference proteome</keyword>
<organism evidence="1 2">
    <name type="scientific">Hemibagrus wyckioides</name>
    <dbReference type="NCBI Taxonomy" id="337641"/>
    <lineage>
        <taxon>Eukaryota</taxon>
        <taxon>Metazoa</taxon>
        <taxon>Chordata</taxon>
        <taxon>Craniata</taxon>
        <taxon>Vertebrata</taxon>
        <taxon>Euteleostomi</taxon>
        <taxon>Actinopterygii</taxon>
        <taxon>Neopterygii</taxon>
        <taxon>Teleostei</taxon>
        <taxon>Ostariophysi</taxon>
        <taxon>Siluriformes</taxon>
        <taxon>Bagridae</taxon>
        <taxon>Hemibagrus</taxon>
    </lineage>
</organism>
<accession>A0A9D3P741</accession>
<gene>
    <name evidence="1" type="ORF">KOW79_002054</name>
</gene>
<name>A0A9D3P741_9TELE</name>
<proteinExistence type="predicted"/>
<dbReference type="EMBL" id="JAHKSW010000003">
    <property type="protein sequence ID" value="KAG7333647.1"/>
    <property type="molecule type" value="Genomic_DNA"/>
</dbReference>
<sequence length="80" mass="8815">MALPISGNGRQGFIPRPYDKSKVSCVLSSSWTQSCISNPDERVEELRRFMQDGISFVRRCVFAGGILGEKMSARLAGAFT</sequence>
<comment type="caution">
    <text evidence="1">The sequence shown here is derived from an EMBL/GenBank/DDBJ whole genome shotgun (WGS) entry which is preliminary data.</text>
</comment>
<protein>
    <submittedName>
        <fullName evidence="1">Uncharacterized protein</fullName>
    </submittedName>
</protein>
<evidence type="ECO:0000313" key="1">
    <source>
        <dbReference type="EMBL" id="KAG7333647.1"/>
    </source>
</evidence>
<reference evidence="1 2" key="1">
    <citation type="submission" date="2021-06" db="EMBL/GenBank/DDBJ databases">
        <title>Chromosome-level genome assembly of the red-tail catfish (Hemibagrus wyckioides).</title>
        <authorList>
            <person name="Shao F."/>
        </authorList>
    </citation>
    <scope>NUCLEOTIDE SEQUENCE [LARGE SCALE GENOMIC DNA]</scope>
    <source>
        <strain evidence="1">EC202008001</strain>
        <tissue evidence="1">Blood</tissue>
    </source>
</reference>
<dbReference type="AlphaFoldDB" id="A0A9D3P741"/>
<evidence type="ECO:0000313" key="2">
    <source>
        <dbReference type="Proteomes" id="UP000824219"/>
    </source>
</evidence>